<dbReference type="Proteomes" id="UP000789920">
    <property type="component" value="Unassembled WGS sequence"/>
</dbReference>
<keyword evidence="2" id="KW-1185">Reference proteome</keyword>
<protein>
    <submittedName>
        <fullName evidence="1">19465_t:CDS:1</fullName>
    </submittedName>
</protein>
<comment type="caution">
    <text evidence="1">The sequence shown here is derived from an EMBL/GenBank/DDBJ whole genome shotgun (WGS) entry which is preliminary data.</text>
</comment>
<proteinExistence type="predicted"/>
<gene>
    <name evidence="1" type="ORF">RPERSI_LOCUS5476</name>
</gene>
<evidence type="ECO:0000313" key="1">
    <source>
        <dbReference type="EMBL" id="CAG8589448.1"/>
    </source>
</evidence>
<name>A0ACA9MG70_9GLOM</name>
<sequence length="127" mass="14341">MFGTSNGYGVAIVRSKKKKVYLSCDQSGTYRNYMNLTDETHQRKTGSRLIDCLFSVCGVKRNNNIWTLSVTDPTHNHNSSENTSAYLSLQKPNEQEREWLKEMSNAGVHLHKILSSLCQINPSISTS</sequence>
<dbReference type="EMBL" id="CAJVQC010008201">
    <property type="protein sequence ID" value="CAG8589448.1"/>
    <property type="molecule type" value="Genomic_DNA"/>
</dbReference>
<reference evidence="1" key="1">
    <citation type="submission" date="2021-06" db="EMBL/GenBank/DDBJ databases">
        <authorList>
            <person name="Kallberg Y."/>
            <person name="Tangrot J."/>
            <person name="Rosling A."/>
        </authorList>
    </citation>
    <scope>NUCLEOTIDE SEQUENCE</scope>
    <source>
        <strain evidence="1">MA461A</strain>
    </source>
</reference>
<organism evidence="1 2">
    <name type="scientific">Racocetra persica</name>
    <dbReference type="NCBI Taxonomy" id="160502"/>
    <lineage>
        <taxon>Eukaryota</taxon>
        <taxon>Fungi</taxon>
        <taxon>Fungi incertae sedis</taxon>
        <taxon>Mucoromycota</taxon>
        <taxon>Glomeromycotina</taxon>
        <taxon>Glomeromycetes</taxon>
        <taxon>Diversisporales</taxon>
        <taxon>Gigasporaceae</taxon>
        <taxon>Racocetra</taxon>
    </lineage>
</organism>
<evidence type="ECO:0000313" key="2">
    <source>
        <dbReference type="Proteomes" id="UP000789920"/>
    </source>
</evidence>
<accession>A0ACA9MG70</accession>